<gene>
    <name evidence="2" type="ORF">GSPATT00030565001</name>
</gene>
<keyword evidence="1" id="KW-0812">Transmembrane</keyword>
<evidence type="ECO:0008006" key="4">
    <source>
        <dbReference type="Google" id="ProtNLM"/>
    </source>
</evidence>
<dbReference type="AlphaFoldDB" id="A0BN11"/>
<feature type="transmembrane region" description="Helical" evidence="1">
    <location>
        <begin position="377"/>
        <end position="399"/>
    </location>
</feature>
<dbReference type="GeneID" id="5013110"/>
<evidence type="ECO:0000256" key="1">
    <source>
        <dbReference type="SAM" id="Phobius"/>
    </source>
</evidence>
<dbReference type="RefSeq" id="XP_001427326.1">
    <property type="nucleotide sequence ID" value="XM_001427289.1"/>
</dbReference>
<dbReference type="InParanoid" id="A0BN11"/>
<keyword evidence="1" id="KW-0472">Membrane</keyword>
<dbReference type="EMBL" id="CT868005">
    <property type="protein sequence ID" value="CAK59928.1"/>
    <property type="molecule type" value="Genomic_DNA"/>
</dbReference>
<keyword evidence="3" id="KW-1185">Reference proteome</keyword>
<sequence length="515" mass="62671">MNNYSFIKAYDLMYYTFSSQQLYQKVIESVRRVSQVIIFRKKRGNLGANNQENYVKYHKLLIFLYKQILFLCLRYQMILFQQRYKQYKMKHFQLIRDQFPIISSDYEFYSSLMEIFKIRGGIKHKQIYHYMHFIIIFINFICDERLLCHYKGFYCSCCKIDFSFLFPIVKNINENSHQQNKPPYQIINYDVWFKDCKSIRFIIVFIVRGGLRQYLRFSIIRQFYSYEFKMTRLTWITGRLVYIQDVQFPSDWQNIIIININNLYYSEFFLFIDNYYIQQRISQRKSYGYFVITVASIDQTISQLLNEFILCLYQQIECESMKILLQNRIVLYQLYFLRTVIKVIFFNSQVQYCFINVCEKRLFINIKYIQFPYNDFIVFHHISIIILFFYCLHMSFNLYDDVQEKKSQFEQSYENFQEDDSPMLDLYHTIHQSPPSQNWSINKVSTGLSKCIRKIKLKRKSKTSQYIAEGRNIFIQQVATLDDASQLNNQENSNILLQLKDLKHIIKKLKKLNIQ</sequence>
<reference evidence="2 3" key="1">
    <citation type="journal article" date="2006" name="Nature">
        <title>Global trends of whole-genome duplications revealed by the ciliate Paramecium tetraurelia.</title>
        <authorList>
            <consortium name="Genoscope"/>
            <person name="Aury J.-M."/>
            <person name="Jaillon O."/>
            <person name="Duret L."/>
            <person name="Noel B."/>
            <person name="Jubin C."/>
            <person name="Porcel B.M."/>
            <person name="Segurens B."/>
            <person name="Daubin V."/>
            <person name="Anthouard V."/>
            <person name="Aiach N."/>
            <person name="Arnaiz O."/>
            <person name="Billaut A."/>
            <person name="Beisson J."/>
            <person name="Blanc I."/>
            <person name="Bouhouche K."/>
            <person name="Camara F."/>
            <person name="Duharcourt S."/>
            <person name="Guigo R."/>
            <person name="Gogendeau D."/>
            <person name="Katinka M."/>
            <person name="Keller A.-M."/>
            <person name="Kissmehl R."/>
            <person name="Klotz C."/>
            <person name="Koll F."/>
            <person name="Le Moue A."/>
            <person name="Lepere C."/>
            <person name="Malinsky S."/>
            <person name="Nowacki M."/>
            <person name="Nowak J.K."/>
            <person name="Plattner H."/>
            <person name="Poulain J."/>
            <person name="Ruiz F."/>
            <person name="Serrano V."/>
            <person name="Zagulski M."/>
            <person name="Dessen P."/>
            <person name="Betermier M."/>
            <person name="Weissenbach J."/>
            <person name="Scarpelli C."/>
            <person name="Schachter V."/>
            <person name="Sperling L."/>
            <person name="Meyer E."/>
            <person name="Cohen J."/>
            <person name="Wincker P."/>
        </authorList>
    </citation>
    <scope>NUCLEOTIDE SEQUENCE [LARGE SCALE GENOMIC DNA]</scope>
    <source>
        <strain evidence="2 3">Stock d4-2</strain>
    </source>
</reference>
<dbReference type="KEGG" id="ptm:GSPATT00030565001"/>
<organism evidence="2 3">
    <name type="scientific">Paramecium tetraurelia</name>
    <dbReference type="NCBI Taxonomy" id="5888"/>
    <lineage>
        <taxon>Eukaryota</taxon>
        <taxon>Sar</taxon>
        <taxon>Alveolata</taxon>
        <taxon>Ciliophora</taxon>
        <taxon>Intramacronucleata</taxon>
        <taxon>Oligohymenophorea</taxon>
        <taxon>Peniculida</taxon>
        <taxon>Parameciidae</taxon>
        <taxon>Paramecium</taxon>
    </lineage>
</organism>
<protein>
    <recommendedName>
        <fullName evidence="4">Transmembrane protein</fullName>
    </recommendedName>
</protein>
<evidence type="ECO:0000313" key="3">
    <source>
        <dbReference type="Proteomes" id="UP000000600"/>
    </source>
</evidence>
<dbReference type="OrthoDB" id="10359289at2759"/>
<dbReference type="Proteomes" id="UP000000600">
    <property type="component" value="Unassembled WGS sequence"/>
</dbReference>
<evidence type="ECO:0000313" key="2">
    <source>
        <dbReference type="EMBL" id="CAK59928.1"/>
    </source>
</evidence>
<dbReference type="HOGENOM" id="CLU_529433_0_0_1"/>
<accession>A0BN11</accession>
<name>A0BN11_PARTE</name>
<proteinExistence type="predicted"/>
<keyword evidence="1" id="KW-1133">Transmembrane helix</keyword>